<protein>
    <submittedName>
        <fullName evidence="2">Uncharacterized protein</fullName>
    </submittedName>
</protein>
<dbReference type="AlphaFoldDB" id="A0A7S1A7K9"/>
<dbReference type="EMBL" id="HBFQ01026479">
    <property type="protein sequence ID" value="CAD8844337.1"/>
    <property type="molecule type" value="Transcribed_RNA"/>
</dbReference>
<organism evidence="2">
    <name type="scientific">Noctiluca scintillans</name>
    <name type="common">Sea sparkle</name>
    <name type="synonym">Red tide dinoflagellate</name>
    <dbReference type="NCBI Taxonomy" id="2966"/>
    <lineage>
        <taxon>Eukaryota</taxon>
        <taxon>Sar</taxon>
        <taxon>Alveolata</taxon>
        <taxon>Dinophyceae</taxon>
        <taxon>Noctilucales</taxon>
        <taxon>Noctilucaceae</taxon>
        <taxon>Noctiluca</taxon>
    </lineage>
</organism>
<feature type="region of interest" description="Disordered" evidence="1">
    <location>
        <begin position="172"/>
        <end position="238"/>
    </location>
</feature>
<proteinExistence type="predicted"/>
<gene>
    <name evidence="2" type="ORF">NSCI0253_LOCUS18687</name>
</gene>
<sequence>MELPQTRRGTAAASAGALAAGILSQGRDFRDSGTRFSTSSRCDALDKLSTEIELPPDILDVCNELRLERWCGAVLVRLSLYQRQNVFREIGRLRDVRNPSGVVMSRIRALANPDELTAIFIDINDLDRSVESKLWHLTTEQRAAVIAPGIYVQNVRNPSTAVRSRITNVLAGKDAMGRPPPVAAVEKAPPPKSGPHAYTGPPPPEKQRESDHSESPPRKKRRENSDHPLQLVLDGLGR</sequence>
<feature type="compositionally biased region" description="Basic and acidic residues" evidence="1">
    <location>
        <begin position="205"/>
        <end position="217"/>
    </location>
</feature>
<accession>A0A7S1A7K9</accession>
<feature type="compositionally biased region" description="Pro residues" evidence="1">
    <location>
        <begin position="178"/>
        <end position="193"/>
    </location>
</feature>
<evidence type="ECO:0000313" key="2">
    <source>
        <dbReference type="EMBL" id="CAD8844337.1"/>
    </source>
</evidence>
<reference evidence="2" key="1">
    <citation type="submission" date="2021-01" db="EMBL/GenBank/DDBJ databases">
        <authorList>
            <person name="Corre E."/>
            <person name="Pelletier E."/>
            <person name="Niang G."/>
            <person name="Scheremetjew M."/>
            <person name="Finn R."/>
            <person name="Kale V."/>
            <person name="Holt S."/>
            <person name="Cochrane G."/>
            <person name="Meng A."/>
            <person name="Brown T."/>
            <person name="Cohen L."/>
        </authorList>
    </citation>
    <scope>NUCLEOTIDE SEQUENCE</scope>
</reference>
<evidence type="ECO:0000256" key="1">
    <source>
        <dbReference type="SAM" id="MobiDB-lite"/>
    </source>
</evidence>
<name>A0A7S1A7K9_NOCSC</name>